<evidence type="ECO:0008006" key="3">
    <source>
        <dbReference type="Google" id="ProtNLM"/>
    </source>
</evidence>
<reference evidence="2" key="1">
    <citation type="submission" date="2017-08" db="EMBL/GenBank/DDBJ databases">
        <title>Direct submision.</title>
        <authorList>
            <person name="Kim S.-J."/>
            <person name="Rhee S.-K."/>
        </authorList>
    </citation>
    <scope>NUCLEOTIDE SEQUENCE [LARGE SCALE GENOMIC DNA]</scope>
    <source>
        <strain evidence="2">GI5</strain>
    </source>
</reference>
<dbReference type="OrthoDB" id="5593306at2"/>
<dbReference type="Proteomes" id="UP000235116">
    <property type="component" value="Chromosome"/>
</dbReference>
<dbReference type="KEGG" id="kak:Kalk_05255"/>
<name>A0A2K9LI02_9GAMM</name>
<dbReference type="RefSeq" id="WP_101893205.1">
    <property type="nucleotide sequence ID" value="NZ_CP022684.1"/>
</dbReference>
<evidence type="ECO:0000313" key="1">
    <source>
        <dbReference type="EMBL" id="AUM11867.1"/>
    </source>
</evidence>
<gene>
    <name evidence="1" type="ORF">Kalk_05255</name>
</gene>
<keyword evidence="2" id="KW-1185">Reference proteome</keyword>
<protein>
    <recommendedName>
        <fullName evidence="3">DUF3135 domain-containing protein</fullName>
    </recommendedName>
</protein>
<proteinExistence type="predicted"/>
<dbReference type="AlphaFoldDB" id="A0A2K9LI02"/>
<evidence type="ECO:0000313" key="2">
    <source>
        <dbReference type="Proteomes" id="UP000235116"/>
    </source>
</evidence>
<dbReference type="InterPro" id="IPR021482">
    <property type="entry name" value="DUF3135"/>
</dbReference>
<sequence>MSYDLPEFDKLREMAQRDPEQLERLRIQLCDQLIQEAPEQYRRKLRGLQFRVDMERRRAKSPMAACIAISGMMHDSFDRLRQALNDATGNASADYINTPSREVEAGKVVPFRRA</sequence>
<dbReference type="Pfam" id="PF11333">
    <property type="entry name" value="DUF3135"/>
    <property type="match status" value="1"/>
</dbReference>
<organism evidence="1 2">
    <name type="scientific">Ketobacter alkanivorans</name>
    <dbReference type="NCBI Taxonomy" id="1917421"/>
    <lineage>
        <taxon>Bacteria</taxon>
        <taxon>Pseudomonadati</taxon>
        <taxon>Pseudomonadota</taxon>
        <taxon>Gammaproteobacteria</taxon>
        <taxon>Pseudomonadales</taxon>
        <taxon>Ketobacteraceae</taxon>
        <taxon>Ketobacter</taxon>
    </lineage>
</organism>
<dbReference type="EMBL" id="CP022684">
    <property type="protein sequence ID" value="AUM11867.1"/>
    <property type="molecule type" value="Genomic_DNA"/>
</dbReference>
<accession>A0A2K9LI02</accession>